<comment type="caution">
    <text evidence="2">The sequence shown here is derived from an EMBL/GenBank/DDBJ whole genome shotgun (WGS) entry which is preliminary data.</text>
</comment>
<evidence type="ECO:0000313" key="3">
    <source>
        <dbReference type="Proteomes" id="UP000191004"/>
    </source>
</evidence>
<sequence length="543" mass="58056">MDIEAPPTPERIVSNASYGRIDPLTTTAEELQRLLTSRSLTSLDLINIYLGQIEQHNKNGLKLNAIISTAPHHIVAEQAKLLDAERARGNIRGPLHGIPVVVKDNVMTGSSLGMDTTCGSYALVGAKAPNAPIVDHLLKAGMIIIAKANLSEWAGSKGFGMVTGWSAVGGQTQSPYVKGGYVPGDKILGHSTPCGSSSGSAVAVAAGFAPVALGTESDGSITQPAGRASLYVMKVTVGALDTKGTSPQSPITDSLGGMAKSSGDLANFIGAMMEQDYSSYLTKTWAGQRVAFVDPNKWELHPAVCERIETVREKQISEFLQAVAIIRESGAEVTENVVLPQVDEITWEGGDALETVWNSYLGSGINSFLNEYTESSVRTVEQLIQWNSAHKVLELPPGKRHHLNEKSHCKNPEVDNVPAFPGQQQLENTLKSNLTEEKRQEIVSFIRNIAKDDGFDRIFKETGAEVLIGPLDGRIVTVAAAAGYPAGTAPLGYADNYNGRAYGVAVVAKAGDEGKILQAMSAWEETMPRRIPPPQLVNYEASL</sequence>
<dbReference type="InterPro" id="IPR023631">
    <property type="entry name" value="Amidase_dom"/>
</dbReference>
<dbReference type="Gene3D" id="3.90.1300.10">
    <property type="entry name" value="Amidase signature (AS) domain"/>
    <property type="match status" value="1"/>
</dbReference>
<dbReference type="SUPFAM" id="SSF75304">
    <property type="entry name" value="Amidase signature (AS) enzymes"/>
    <property type="match status" value="1"/>
</dbReference>
<dbReference type="Pfam" id="PF01425">
    <property type="entry name" value="Amidase"/>
    <property type="match status" value="1"/>
</dbReference>
<protein>
    <recommendedName>
        <fullName evidence="1">Amidase domain-containing protein</fullName>
    </recommendedName>
</protein>
<dbReference type="AlphaFoldDB" id="A0A1T3CXD3"/>
<dbReference type="PANTHER" id="PTHR42678:SF34">
    <property type="entry name" value="OS04G0183300 PROTEIN"/>
    <property type="match status" value="1"/>
</dbReference>
<organism evidence="2 3">
    <name type="scientific">Trichoderma guizhouense</name>
    <dbReference type="NCBI Taxonomy" id="1491466"/>
    <lineage>
        <taxon>Eukaryota</taxon>
        <taxon>Fungi</taxon>
        <taxon>Dikarya</taxon>
        <taxon>Ascomycota</taxon>
        <taxon>Pezizomycotina</taxon>
        <taxon>Sordariomycetes</taxon>
        <taxon>Hypocreomycetidae</taxon>
        <taxon>Hypocreales</taxon>
        <taxon>Hypocreaceae</taxon>
        <taxon>Trichoderma</taxon>
    </lineage>
</organism>
<dbReference type="PANTHER" id="PTHR42678">
    <property type="entry name" value="AMIDASE"/>
    <property type="match status" value="1"/>
</dbReference>
<dbReference type="Proteomes" id="UP000191004">
    <property type="component" value="Unassembled WGS sequence"/>
</dbReference>
<name>A0A1T3CXD3_9HYPO</name>
<feature type="domain" description="Amidase" evidence="1">
    <location>
        <begin position="45"/>
        <end position="333"/>
    </location>
</feature>
<reference evidence="2 3" key="1">
    <citation type="submission" date="2016-04" db="EMBL/GenBank/DDBJ databases">
        <title>Multiple horizontal gene transfer events from other fungi enriched the ability of the initially mycotrophic fungus Trichoderma (Ascomycota) to feed on dead plant biomass.</title>
        <authorList>
            <person name="Atanasova L."/>
            <person name="Chenthamara K."/>
            <person name="Zhang J."/>
            <person name="Grujic M."/>
            <person name="Henrissat B."/>
            <person name="Kuo A."/>
            <person name="Aertz A."/>
            <person name="Salamov A."/>
            <person name="Lipzen A."/>
            <person name="Labutti K."/>
            <person name="Barry K."/>
            <person name="Miao Y."/>
            <person name="Rahimi M.J."/>
            <person name="Shen Q."/>
            <person name="Grigoriev I.V."/>
            <person name="Kubicek C.P."/>
            <person name="Druzhinina I.S."/>
        </authorList>
    </citation>
    <scope>NUCLEOTIDE SEQUENCE [LARGE SCALE GENOMIC DNA]</scope>
    <source>
        <strain evidence="2 3">NJAU 4742</strain>
    </source>
</reference>
<accession>A0A1T3CXD3</accession>
<proteinExistence type="predicted"/>
<evidence type="ECO:0000259" key="1">
    <source>
        <dbReference type="Pfam" id="PF01425"/>
    </source>
</evidence>
<dbReference type="OrthoDB" id="566138at2759"/>
<evidence type="ECO:0000313" key="2">
    <source>
        <dbReference type="EMBL" id="OPB45760.1"/>
    </source>
</evidence>
<dbReference type="EMBL" id="LVVK01000004">
    <property type="protein sequence ID" value="OPB45760.1"/>
    <property type="molecule type" value="Genomic_DNA"/>
</dbReference>
<gene>
    <name evidence="2" type="ORF">A0O28_0093270</name>
</gene>
<keyword evidence="3" id="KW-1185">Reference proteome</keyword>
<dbReference type="InterPro" id="IPR036928">
    <property type="entry name" value="AS_sf"/>
</dbReference>